<organism evidence="4 5">
    <name type="scientific">Jingyaoa shaoxingensis</name>
    <dbReference type="NCBI Taxonomy" id="2763671"/>
    <lineage>
        <taxon>Bacteria</taxon>
        <taxon>Bacillati</taxon>
        <taxon>Bacillota</taxon>
        <taxon>Clostridia</taxon>
        <taxon>Lachnospirales</taxon>
        <taxon>Lachnospiraceae</taxon>
        <taxon>Jingyaoa</taxon>
    </lineage>
</organism>
<feature type="transmembrane region" description="Helical" evidence="3">
    <location>
        <begin position="112"/>
        <end position="135"/>
    </location>
</feature>
<sequence>MSDSKYSNLGSEISDMVQKAIDSQDFSQLSTTIQNSVSQVANTVVDTVVSSVIDEPQPDRRPDYMKNAQHKMEVAQNPWKSQSKPVQKTAESASVAEQGRYSPGGSGRLKGYFMFTMGIAGVLGCAAGLLTLAIASKITGVALTVPEVILFIVAVGFGALSIKGSGTLKQIKKFKNYVKKIGKRDHISIEELTSSSGRNEKEVLKDIQDMLQENMFLQGHLDQESKTLYVTDQGYQNFLQEKTQRLEQQNREKEAREKLERETQELPPEVRKLITDGNAYIEKIRKSNDAISDEAVSRKLYDLEAVTRKIFDYVKAHPECADDTKKLMKYYLPTTIKLLDSYEKLTEEELEGQHPDQLANIAKSRKEIEDTLDTLNMAFAKLFDNLYQDTSMDITADISVLHTLLAQEGLTGEEIKDAMKDVK</sequence>
<accession>A0ABR7NC99</accession>
<keyword evidence="3" id="KW-0472">Membrane</keyword>
<feature type="compositionally biased region" description="Polar residues" evidence="2">
    <location>
        <begin position="78"/>
        <end position="92"/>
    </location>
</feature>
<evidence type="ECO:0000256" key="1">
    <source>
        <dbReference type="SAM" id="Coils"/>
    </source>
</evidence>
<evidence type="ECO:0000256" key="2">
    <source>
        <dbReference type="SAM" id="MobiDB-lite"/>
    </source>
</evidence>
<dbReference type="EMBL" id="JACRSZ010000014">
    <property type="protein sequence ID" value="MBC8574023.1"/>
    <property type="molecule type" value="Genomic_DNA"/>
</dbReference>
<name>A0ABR7NC99_9FIRM</name>
<keyword evidence="5" id="KW-1185">Reference proteome</keyword>
<keyword evidence="1" id="KW-0175">Coiled coil</keyword>
<keyword evidence="3" id="KW-0812">Transmembrane</keyword>
<evidence type="ECO:0000256" key="3">
    <source>
        <dbReference type="SAM" id="Phobius"/>
    </source>
</evidence>
<proteinExistence type="predicted"/>
<dbReference type="RefSeq" id="WP_249309504.1">
    <property type="nucleotide sequence ID" value="NZ_JACRSZ010000014.1"/>
</dbReference>
<feature type="region of interest" description="Disordered" evidence="2">
    <location>
        <begin position="76"/>
        <end position="99"/>
    </location>
</feature>
<evidence type="ECO:0000313" key="5">
    <source>
        <dbReference type="Proteomes" id="UP000657421"/>
    </source>
</evidence>
<evidence type="ECO:0000313" key="4">
    <source>
        <dbReference type="EMBL" id="MBC8574023.1"/>
    </source>
</evidence>
<dbReference type="InterPro" id="IPR018770">
    <property type="entry name" value="ChloroindolylP_hydrolase"/>
</dbReference>
<feature type="coiled-coil region" evidence="1">
    <location>
        <begin position="236"/>
        <end position="265"/>
    </location>
</feature>
<gene>
    <name evidence="4" type="ORF">H8716_13165</name>
</gene>
<comment type="caution">
    <text evidence="4">The sequence shown here is derived from an EMBL/GenBank/DDBJ whole genome shotgun (WGS) entry which is preliminary data.</text>
</comment>
<keyword evidence="3" id="KW-1133">Transmembrane helix</keyword>
<feature type="transmembrane region" description="Helical" evidence="3">
    <location>
        <begin position="141"/>
        <end position="162"/>
    </location>
</feature>
<dbReference type="Pfam" id="PF10112">
    <property type="entry name" value="Halogen_Hydrol"/>
    <property type="match status" value="1"/>
</dbReference>
<dbReference type="Proteomes" id="UP000657421">
    <property type="component" value="Unassembled WGS sequence"/>
</dbReference>
<protein>
    <submittedName>
        <fullName evidence="4">5-bromo-4-chloroindolyl phosphate hydrolysis family protein</fullName>
    </submittedName>
</protein>
<reference evidence="4 5" key="1">
    <citation type="submission" date="2020-08" db="EMBL/GenBank/DDBJ databases">
        <title>Genome public.</title>
        <authorList>
            <person name="Liu C."/>
            <person name="Sun Q."/>
        </authorList>
    </citation>
    <scope>NUCLEOTIDE SEQUENCE [LARGE SCALE GENOMIC DNA]</scope>
    <source>
        <strain evidence="4 5">NSJ-46</strain>
    </source>
</reference>